<protein>
    <submittedName>
        <fullName evidence="2">Uncharacterized protein</fullName>
    </submittedName>
</protein>
<evidence type="ECO:0000313" key="3">
    <source>
        <dbReference type="Proteomes" id="UP000051757"/>
    </source>
</evidence>
<accession>A0A0R0B2F4</accession>
<comment type="caution">
    <text evidence="2">The sequence shown here is derived from an EMBL/GenBank/DDBJ whole genome shotgun (WGS) entry which is preliminary data.</text>
</comment>
<feature type="compositionally biased region" description="Polar residues" evidence="1">
    <location>
        <begin position="227"/>
        <end position="237"/>
    </location>
</feature>
<reference evidence="2 3" key="1">
    <citation type="journal article" date="2016" name="Front. Microbiol.">
        <title>Genome Sequence of Type Strains of Genus Stenotrophomonas.</title>
        <authorList>
            <person name="Patil P.P."/>
            <person name="Midha S."/>
            <person name="Kumar S."/>
            <person name="Patil P.B."/>
        </authorList>
    </citation>
    <scope>NUCLEOTIDE SEQUENCE [LARGE SCALE GENOMIC DNA]</scope>
    <source>
        <strain evidence="2 3">LMG 978</strain>
    </source>
</reference>
<sequence length="252" mass="27497">MRNAQKNPGGRTLSEVVPAQTYEKWVALKARYIGKDAGVEKQRPMYAAYALYSAALKQHGLTDVPSLGAVIAKATRDSGLERLDARYSLPNDNLRRALKEFDVAADADAQCLDRTLDVLQAYLEFAPVAAEAWAAGDIQRYRDAEQRYVPIEGCWARLTNEAMARSSGVDDPYANVDATWLAAVRNALRNNATVFSTLPARDLINATGLAKALRDDGFAVTPLFTDVPTQSGTSTPDPRTAAKLAKDLAQRH</sequence>
<dbReference type="AlphaFoldDB" id="A0A0R0B2F4"/>
<name>A0A0R0B2F4_9GAMM</name>
<organism evidence="2 3">
    <name type="scientific">Stenotrophomonas beteli</name>
    <dbReference type="NCBI Taxonomy" id="3384461"/>
    <lineage>
        <taxon>Bacteria</taxon>
        <taxon>Pseudomonadati</taxon>
        <taxon>Pseudomonadota</taxon>
        <taxon>Gammaproteobacteria</taxon>
        <taxon>Lysobacterales</taxon>
        <taxon>Lysobacteraceae</taxon>
        <taxon>Stenotrophomonas</taxon>
        <taxon>Stenotrophomonas maltophilia group</taxon>
    </lineage>
</organism>
<dbReference type="Proteomes" id="UP000051757">
    <property type="component" value="Unassembled WGS sequence"/>
</dbReference>
<feature type="region of interest" description="Disordered" evidence="1">
    <location>
        <begin position="227"/>
        <end position="252"/>
    </location>
</feature>
<dbReference type="Pfam" id="PF01963">
    <property type="entry name" value="TraB_PrgY_gumN"/>
    <property type="match status" value="1"/>
</dbReference>
<dbReference type="InterPro" id="IPR002816">
    <property type="entry name" value="TraB/PrgY/GumN_fam"/>
</dbReference>
<proteinExistence type="predicted"/>
<dbReference type="EMBL" id="LLXV01000025">
    <property type="protein sequence ID" value="KRG51343.1"/>
    <property type="molecule type" value="Genomic_DNA"/>
</dbReference>
<evidence type="ECO:0000313" key="2">
    <source>
        <dbReference type="EMBL" id="KRG51343.1"/>
    </source>
</evidence>
<gene>
    <name evidence="2" type="ORF">ARC23_09475</name>
</gene>
<dbReference type="CDD" id="cd14788">
    <property type="entry name" value="GumN"/>
    <property type="match status" value="1"/>
</dbReference>
<keyword evidence="3" id="KW-1185">Reference proteome</keyword>
<evidence type="ECO:0000256" key="1">
    <source>
        <dbReference type="SAM" id="MobiDB-lite"/>
    </source>
</evidence>